<dbReference type="PANTHER" id="PTHR12460:SF0">
    <property type="entry name" value="CID DOMAIN-CONTAINING PROTEIN-RELATED"/>
    <property type="match status" value="1"/>
</dbReference>
<evidence type="ECO:0000313" key="2">
    <source>
        <dbReference type="EMBL" id="CAI5383882.1"/>
    </source>
</evidence>
<dbReference type="PANTHER" id="PTHR12460">
    <property type="entry name" value="CYCLIN-DEPENDENT KINASE INHIBITOR-RELATED PROTEIN"/>
    <property type="match status" value="1"/>
</dbReference>
<proteinExistence type="predicted"/>
<dbReference type="EMBL" id="OX380393">
    <property type="protein sequence ID" value="CAI5383882.1"/>
    <property type="molecule type" value="Genomic_RNA"/>
</dbReference>
<dbReference type="GO" id="GO:0031124">
    <property type="term" value="P:mRNA 3'-end processing"/>
    <property type="evidence" value="ECO:0007669"/>
    <property type="project" value="TreeGrafter"/>
</dbReference>
<feature type="region of interest" description="Disordered" evidence="1">
    <location>
        <begin position="1083"/>
        <end position="1201"/>
    </location>
</feature>
<reference evidence="2" key="1">
    <citation type="submission" date="2022-11" db="EMBL/GenBank/DDBJ databases">
        <authorList>
            <person name="Mifsud CO J."/>
            <person name="Holmes C E."/>
            <person name="Gallagher V R."/>
            <person name="Geoghegan L J."/>
        </authorList>
    </citation>
    <scope>NUCLEOTIDE SEQUENCE</scope>
</reference>
<protein>
    <submittedName>
        <fullName evidence="2">Capsid protein</fullName>
    </submittedName>
</protein>
<dbReference type="GO" id="GO:0000993">
    <property type="term" value="F:RNA polymerase II complex binding"/>
    <property type="evidence" value="ECO:0007669"/>
    <property type="project" value="TreeGrafter"/>
</dbReference>
<accession>A0A9C7LLM0</accession>
<feature type="compositionally biased region" description="Low complexity" evidence="1">
    <location>
        <begin position="1143"/>
        <end position="1159"/>
    </location>
</feature>
<feature type="compositionally biased region" description="Basic and acidic residues" evidence="1">
    <location>
        <begin position="1085"/>
        <end position="1094"/>
    </location>
</feature>
<name>A0A9C7LLM0_9VIRU</name>
<feature type="compositionally biased region" description="Polar residues" evidence="1">
    <location>
        <begin position="1096"/>
        <end position="1121"/>
    </location>
</feature>
<evidence type="ECO:0000256" key="1">
    <source>
        <dbReference type="SAM" id="MobiDB-lite"/>
    </source>
</evidence>
<gene>
    <name evidence="2" type="primary">putative capsid protein</name>
</gene>
<feature type="compositionally biased region" description="Basic and acidic residues" evidence="1">
    <location>
        <begin position="1174"/>
        <end position="1185"/>
    </location>
</feature>
<feature type="region of interest" description="Disordered" evidence="1">
    <location>
        <begin position="676"/>
        <end position="784"/>
    </location>
</feature>
<feature type="compositionally biased region" description="Pro residues" evidence="1">
    <location>
        <begin position="719"/>
        <end position="730"/>
    </location>
</feature>
<organism evidence="2">
    <name type="scientific">Prasiola crispa toti-like virus</name>
    <dbReference type="NCBI Taxonomy" id="2933125"/>
    <lineage>
        <taxon>Viruses</taxon>
        <taxon>Riboviria</taxon>
        <taxon>Orthornavirae</taxon>
        <taxon>Duplornaviricota</taxon>
        <taxon>Chrymotiviricetes</taxon>
        <taxon>Ghabrivirales</taxon>
        <taxon>Totiviridae</taxon>
    </lineage>
</organism>
<sequence length="1201" mass="127702">MVHLAFKLSSFPAYKLPAKKTKKQKKLNSSFYTRIMYSKTNQAPLHTYVDGVPIPDIKKGFTIDTRETADVKFTSPCTLEHPPSAREEAVLRKFRVRGAEFDARDELVGVWKGGRVRSRTLGRVWGMSGSRPQVHVANGLEWGTAVQSLKPALAPLASTSVTTEQVSAWGILQTYLNSTGVPIDRGVASSIASMHHAETNSVRLVHRFAAMYVAASTVGNAPFTFGLQNKAPGREVGTLAQLATELASARNGTHYVPAMLDDLDDSAVRRLVVGASCRNLTDRNPTAPGARALRYWPQMPTPVVLMANGDIRGTMDLAQEVNMTASEIYHGAVLWCSHYSSVALFDEAIRWVFMNVITPSNKKHGILPTSNLTYDLPPSNMCAFAAAKILLPIAPIDAAHAPGAPSRDALMETAYLDSIALGLAFWGVNWSLVGWYQTWGLSADQDVREWMRRWSPTKHGLPGWSTAQKVLEKAGISGACGRIVSTLRPTSANWYTGMAHYCELAPQWEEVILRLKGAPANAGIYGEISPLRVKRETAHFGRWFGARDIPEEYGMDHAYASIMAASDVAPTAGDGTIGAGPPPPLEMRLQLWDPDGAMHLRAFSTLTGYSGRPGDFSFCAGIDYRGWEFRPVFRITCRSTYTALTEPDSVVFETRYSIELPAAAPLPITGAYASTDVWPPPTGNVPPRMDPLARPAAPSTDSDSDDEGLDGSSSGSASPRPPIMPPPLPPVDGTAQDDGPGTAAGLAGGNLPPIDPAGSFPSGPPPAAPTPVSAPYRPPRRPDVDRIEIDGATATQQQIDEAGRSAGRAVTSRDLYPPARIVTGSDTYRAVRAADEGWKNPTDAVRACTTVHALARAGITAEAADTLSFFALRQTPVEGRDALTQVDNLASLNIYQALLPVPPADRALAARNLQKAIMHAARLVPFGDTHKRVLRTAMGAASAGATLKSCAALTAQEWLRMEGAATHVNAGYAAMEKGGDGIASKYTVRGRLPEPAAIESWFNKGRNVYWAVKGANEGATVPDEPVGLDLDTVEQMARILISSAVEAGVEVDVEEMQREMGNGISIANLVLTMAAAGEIVLPPKQPEEGTEPKQDFGSSPGPTAGTQSGGPSPQLATTTPRTVADSPPAELSAKPDSITPTYAAVVQDSAASSVAAPTASGPPPSAQTTLPSGRADHAASWKSGDDGNSIMDATFVAPGST</sequence>